<dbReference type="EMBL" id="VSWC01000079">
    <property type="protein sequence ID" value="KAA1094872.1"/>
    <property type="molecule type" value="Genomic_DNA"/>
</dbReference>
<protein>
    <submittedName>
        <fullName evidence="1">Uncharacterized protein</fullName>
    </submittedName>
</protein>
<reference evidence="3 4" key="1">
    <citation type="submission" date="2019-05" db="EMBL/GenBank/DDBJ databases">
        <title>Emergence of the Ug99 lineage of the wheat stem rust pathogen through somatic hybridization.</title>
        <authorList>
            <person name="Li F."/>
            <person name="Upadhyaya N.M."/>
            <person name="Sperschneider J."/>
            <person name="Matny O."/>
            <person name="Nguyen-Phuc H."/>
            <person name="Mago R."/>
            <person name="Raley C."/>
            <person name="Miller M.E."/>
            <person name="Silverstein K.A.T."/>
            <person name="Henningsen E."/>
            <person name="Hirsch C.D."/>
            <person name="Visser B."/>
            <person name="Pretorius Z.A."/>
            <person name="Steffenson B.J."/>
            <person name="Schwessinger B."/>
            <person name="Dodds P.N."/>
            <person name="Figueroa M."/>
        </authorList>
    </citation>
    <scope>NUCLEOTIDE SEQUENCE [LARGE SCALE GENOMIC DNA]</scope>
    <source>
        <strain evidence="2">21-0</strain>
        <strain evidence="1 4">Ug99</strain>
    </source>
</reference>
<dbReference type="Proteomes" id="UP000325313">
    <property type="component" value="Unassembled WGS sequence"/>
</dbReference>
<dbReference type="AlphaFoldDB" id="A0A5B0MPU8"/>
<dbReference type="EMBL" id="VDEP01000444">
    <property type="protein sequence ID" value="KAA1079037.1"/>
    <property type="molecule type" value="Genomic_DNA"/>
</dbReference>
<accession>A0A5B0MPU8</accession>
<evidence type="ECO:0000313" key="3">
    <source>
        <dbReference type="Proteomes" id="UP000324748"/>
    </source>
</evidence>
<keyword evidence="3" id="KW-1185">Reference proteome</keyword>
<evidence type="ECO:0000313" key="2">
    <source>
        <dbReference type="EMBL" id="KAA1094872.1"/>
    </source>
</evidence>
<comment type="caution">
    <text evidence="1">The sequence shown here is derived from an EMBL/GenBank/DDBJ whole genome shotgun (WGS) entry which is preliminary data.</text>
</comment>
<organism evidence="1 4">
    <name type="scientific">Puccinia graminis f. sp. tritici</name>
    <dbReference type="NCBI Taxonomy" id="56615"/>
    <lineage>
        <taxon>Eukaryota</taxon>
        <taxon>Fungi</taxon>
        <taxon>Dikarya</taxon>
        <taxon>Basidiomycota</taxon>
        <taxon>Pucciniomycotina</taxon>
        <taxon>Pucciniomycetes</taxon>
        <taxon>Pucciniales</taxon>
        <taxon>Pucciniaceae</taxon>
        <taxon>Puccinia</taxon>
    </lineage>
</organism>
<evidence type="ECO:0000313" key="4">
    <source>
        <dbReference type="Proteomes" id="UP000325313"/>
    </source>
</evidence>
<evidence type="ECO:0000313" key="1">
    <source>
        <dbReference type="EMBL" id="KAA1079037.1"/>
    </source>
</evidence>
<sequence>MRIVPDQNLKSKFRSCLRKTFRYKLASFENNSERCSKGKGLDQPVFRLKGQPLLAPLPPPPNLSSISSASFDSSSCSSLAEYPLDHLTKIQKNFGKGFETSQLLRESFESLSESFQCSPSESISKPREFREYFERIPKSYRKVFERPSESLSHRIAKCTWTKVQDVRPCGRIFRNISERTSEMFRTPAPVVYSSASQTP</sequence>
<gene>
    <name evidence="2" type="ORF">PGT21_031826</name>
    <name evidence="1" type="ORF">PGTUg99_006334</name>
</gene>
<dbReference type="Proteomes" id="UP000324748">
    <property type="component" value="Unassembled WGS sequence"/>
</dbReference>
<name>A0A5B0MPU8_PUCGR</name>
<proteinExistence type="predicted"/>